<feature type="chain" id="PRO_5042046481" evidence="1">
    <location>
        <begin position="21"/>
        <end position="191"/>
    </location>
</feature>
<evidence type="ECO:0000313" key="3">
    <source>
        <dbReference type="Proteomes" id="UP001219518"/>
    </source>
</evidence>
<reference evidence="2" key="2">
    <citation type="journal article" date="2023" name="BMC Genomics">
        <title>Pest status, molecular evolution, and epigenetic factors derived from the genome assembly of Frankliniella fusca, a thysanopteran phytovirus vector.</title>
        <authorList>
            <person name="Catto M.A."/>
            <person name="Labadie P.E."/>
            <person name="Jacobson A.L."/>
            <person name="Kennedy G.G."/>
            <person name="Srinivasan R."/>
            <person name="Hunt B.G."/>
        </authorList>
    </citation>
    <scope>NUCLEOTIDE SEQUENCE</scope>
    <source>
        <strain evidence="2">PL_HMW_Pooled</strain>
    </source>
</reference>
<protein>
    <submittedName>
        <fullName evidence="2">Glucose-6-phosphate isomerase</fullName>
    </submittedName>
</protein>
<comment type="caution">
    <text evidence="2">The sequence shown here is derived from an EMBL/GenBank/DDBJ whole genome shotgun (WGS) entry which is preliminary data.</text>
</comment>
<organism evidence="2 3">
    <name type="scientific">Frankliniella fusca</name>
    <dbReference type="NCBI Taxonomy" id="407009"/>
    <lineage>
        <taxon>Eukaryota</taxon>
        <taxon>Metazoa</taxon>
        <taxon>Ecdysozoa</taxon>
        <taxon>Arthropoda</taxon>
        <taxon>Hexapoda</taxon>
        <taxon>Insecta</taxon>
        <taxon>Pterygota</taxon>
        <taxon>Neoptera</taxon>
        <taxon>Paraneoptera</taxon>
        <taxon>Thysanoptera</taxon>
        <taxon>Terebrantia</taxon>
        <taxon>Thripoidea</taxon>
        <taxon>Thripidae</taxon>
        <taxon>Frankliniella</taxon>
    </lineage>
</organism>
<proteinExistence type="predicted"/>
<keyword evidence="1" id="KW-0732">Signal</keyword>
<feature type="signal peptide" evidence="1">
    <location>
        <begin position="1"/>
        <end position="20"/>
    </location>
</feature>
<evidence type="ECO:0000313" key="2">
    <source>
        <dbReference type="EMBL" id="KAK3907586.1"/>
    </source>
</evidence>
<name>A0AAE1GQG6_9NEOP</name>
<keyword evidence="2" id="KW-0413">Isomerase</keyword>
<gene>
    <name evidence="2" type="ORF">KUF71_003085</name>
</gene>
<accession>A0AAE1GQG6</accession>
<evidence type="ECO:0000256" key="1">
    <source>
        <dbReference type="SAM" id="SignalP"/>
    </source>
</evidence>
<dbReference type="Proteomes" id="UP001219518">
    <property type="component" value="Unassembled WGS sequence"/>
</dbReference>
<reference evidence="2" key="1">
    <citation type="submission" date="2021-07" db="EMBL/GenBank/DDBJ databases">
        <authorList>
            <person name="Catto M.A."/>
            <person name="Jacobson A."/>
            <person name="Kennedy G."/>
            <person name="Labadie P."/>
            <person name="Hunt B.G."/>
            <person name="Srinivasan R."/>
        </authorList>
    </citation>
    <scope>NUCLEOTIDE SEQUENCE</scope>
    <source>
        <strain evidence="2">PL_HMW_Pooled</strain>
        <tissue evidence="2">Head</tissue>
    </source>
</reference>
<keyword evidence="3" id="KW-1185">Reference proteome</keyword>
<dbReference type="EMBL" id="JAHWGI010000011">
    <property type="protein sequence ID" value="KAK3907586.1"/>
    <property type="molecule type" value="Genomic_DNA"/>
</dbReference>
<dbReference type="AlphaFoldDB" id="A0AAE1GQG6"/>
<dbReference type="GO" id="GO:0016853">
    <property type="term" value="F:isomerase activity"/>
    <property type="evidence" value="ECO:0007669"/>
    <property type="project" value="UniProtKB-KW"/>
</dbReference>
<sequence>MRNSLLHLLTVCTLTGAVSAGSLSIMGPYTIYAEKMYQCEPGESTGKITIEAEVTKFDVKRPHNLQLVTATMNMTRPFTDNYWGKVRVDAYSNGQWKPNALVFPFKERGCTNMRTHLGMVFMALFKKKNMDKKVCHVPAGIYSCDKEPMNWTFPHFPILPYGFYRFHWVGGEGDETYMCHNTEGHSIPRRG</sequence>